<evidence type="ECO:0000313" key="2">
    <source>
        <dbReference type="Proteomes" id="UP000624325"/>
    </source>
</evidence>
<organism evidence="1 2">
    <name type="scientific">Asanoa iriomotensis</name>
    <dbReference type="NCBI Taxonomy" id="234613"/>
    <lineage>
        <taxon>Bacteria</taxon>
        <taxon>Bacillati</taxon>
        <taxon>Actinomycetota</taxon>
        <taxon>Actinomycetes</taxon>
        <taxon>Micromonosporales</taxon>
        <taxon>Micromonosporaceae</taxon>
        <taxon>Asanoa</taxon>
    </lineage>
</organism>
<keyword evidence="2" id="KW-1185">Reference proteome</keyword>
<comment type="caution">
    <text evidence="1">The sequence shown here is derived from an EMBL/GenBank/DDBJ whole genome shotgun (WGS) entry which is preliminary data.</text>
</comment>
<reference evidence="1 2" key="1">
    <citation type="submission" date="2021-01" db="EMBL/GenBank/DDBJ databases">
        <title>Whole genome shotgun sequence of Asanoa iriomotensis NBRC 100142.</title>
        <authorList>
            <person name="Komaki H."/>
            <person name="Tamura T."/>
        </authorList>
    </citation>
    <scope>NUCLEOTIDE SEQUENCE [LARGE SCALE GENOMIC DNA]</scope>
    <source>
        <strain evidence="1 2">NBRC 100142</strain>
    </source>
</reference>
<dbReference type="EMBL" id="BONC01000037">
    <property type="protein sequence ID" value="GIF58814.1"/>
    <property type="molecule type" value="Genomic_DNA"/>
</dbReference>
<accession>A0ABQ4C7U7</accession>
<evidence type="ECO:0000313" key="1">
    <source>
        <dbReference type="EMBL" id="GIF58814.1"/>
    </source>
</evidence>
<sequence length="178" mass="19644">MTSLWDLFRRKVKLPADAGVALDPDERVIAWSRTQAGPYVVATDRGLRLPHHDRLDWHRIHKAVWSGRELTVTPAEVVEEREGYEVLADAPSVGVLLVDPREVPQQVRARVTGSVSYTSHHPVDGGGVRVVARKVRGRDGLAWSVRYDPGTETSTPDVVEATSELVADARLATTPKDL</sequence>
<protein>
    <submittedName>
        <fullName evidence="1">Uncharacterized protein</fullName>
    </submittedName>
</protein>
<proteinExistence type="predicted"/>
<dbReference type="Proteomes" id="UP000624325">
    <property type="component" value="Unassembled WGS sequence"/>
</dbReference>
<dbReference type="RefSeq" id="WP_239090942.1">
    <property type="nucleotide sequence ID" value="NZ_BAAALU010000020.1"/>
</dbReference>
<name>A0ABQ4C7U7_9ACTN</name>
<gene>
    <name evidence="1" type="ORF">Air01nite_49090</name>
</gene>